<dbReference type="SUPFAM" id="SSF51215">
    <property type="entry name" value="Regulatory protein AraC"/>
    <property type="match status" value="1"/>
</dbReference>
<protein>
    <submittedName>
        <fullName evidence="4">AraC family transcriptional regulator</fullName>
    </submittedName>
</protein>
<dbReference type="InterPro" id="IPR014710">
    <property type="entry name" value="RmlC-like_jellyroll"/>
</dbReference>
<name>A0A1E3V6A8_9HYPH</name>
<dbReference type="Gene3D" id="2.60.120.10">
    <property type="entry name" value="Jelly Rolls"/>
    <property type="match status" value="1"/>
</dbReference>
<dbReference type="STRING" id="1752398.A8M32_22365"/>
<sequence>MHTISQEEATEAMPLKGAERTRFWRDPRFNGMECLSATFITHEFAPHAHDTFSIGAIEAGSQISTIKGERSQTGPGDFYLINPDEVHDGHPGADGYRYRMIYPSMELFVDVLEDVTGRAFRGTPSFSRQRLTDPELADAFHRAHRTLEGKAGALEADESMFSFLATLFQRHGSAIIVPVRSRESSAVRRARDYLIENYARDIGLDELAKVAGLSRAHLIRAFRREFHITPHAFLTDKRVREARSLLRLGWSAADTAYHCGFADQAHFTRHFKARTGVTPGAFRAG</sequence>
<evidence type="ECO:0000256" key="2">
    <source>
        <dbReference type="ARBA" id="ARBA00023125"/>
    </source>
</evidence>
<dbReference type="InterPro" id="IPR037923">
    <property type="entry name" value="HTH-like"/>
</dbReference>
<keyword evidence="1" id="KW-0805">Transcription regulation</keyword>
<keyword evidence="2" id="KW-0238">DNA-binding</keyword>
<dbReference type="PANTHER" id="PTHR46796">
    <property type="entry name" value="HTH-TYPE TRANSCRIPTIONAL ACTIVATOR RHAS-RELATED"/>
    <property type="match status" value="1"/>
</dbReference>
<dbReference type="EMBL" id="LYBW01000062">
    <property type="protein sequence ID" value="ODR89192.1"/>
    <property type="molecule type" value="Genomic_DNA"/>
</dbReference>
<dbReference type="RefSeq" id="WP_069460592.1">
    <property type="nucleotide sequence ID" value="NZ_CP034909.1"/>
</dbReference>
<comment type="caution">
    <text evidence="4">The sequence shown here is derived from an EMBL/GenBank/DDBJ whole genome shotgun (WGS) entry which is preliminary data.</text>
</comment>
<dbReference type="InterPro" id="IPR050204">
    <property type="entry name" value="AraC_XylS_family_regulators"/>
</dbReference>
<dbReference type="OrthoDB" id="9809338at2"/>
<dbReference type="PROSITE" id="PS01124">
    <property type="entry name" value="HTH_ARAC_FAMILY_2"/>
    <property type="match status" value="1"/>
</dbReference>
<dbReference type="InterPro" id="IPR003313">
    <property type="entry name" value="AraC-bd"/>
</dbReference>
<dbReference type="Pfam" id="PF12833">
    <property type="entry name" value="HTH_18"/>
    <property type="match status" value="1"/>
</dbReference>
<dbReference type="GO" id="GO:0003700">
    <property type="term" value="F:DNA-binding transcription factor activity"/>
    <property type="evidence" value="ECO:0007669"/>
    <property type="project" value="InterPro"/>
</dbReference>
<dbReference type="Gene3D" id="1.10.10.60">
    <property type="entry name" value="Homeodomain-like"/>
    <property type="match status" value="1"/>
</dbReference>
<dbReference type="Proteomes" id="UP000094342">
    <property type="component" value="Unassembled WGS sequence"/>
</dbReference>
<evidence type="ECO:0000313" key="4">
    <source>
        <dbReference type="EMBL" id="ODR89192.1"/>
    </source>
</evidence>
<dbReference type="GO" id="GO:0043565">
    <property type="term" value="F:sequence-specific DNA binding"/>
    <property type="evidence" value="ECO:0007669"/>
    <property type="project" value="InterPro"/>
</dbReference>
<accession>A0A1E3V6A8</accession>
<organism evidence="4 5">
    <name type="scientific">Sinorhizobium alkalisoli</name>
    <dbReference type="NCBI Taxonomy" id="1752398"/>
    <lineage>
        <taxon>Bacteria</taxon>
        <taxon>Pseudomonadati</taxon>
        <taxon>Pseudomonadota</taxon>
        <taxon>Alphaproteobacteria</taxon>
        <taxon>Hyphomicrobiales</taxon>
        <taxon>Rhizobiaceae</taxon>
        <taxon>Sinorhizobium/Ensifer group</taxon>
        <taxon>Sinorhizobium</taxon>
    </lineage>
</organism>
<keyword evidence="3" id="KW-0804">Transcription</keyword>
<evidence type="ECO:0000313" key="5">
    <source>
        <dbReference type="Proteomes" id="UP000094342"/>
    </source>
</evidence>
<dbReference type="InterPro" id="IPR018060">
    <property type="entry name" value="HTH_AraC"/>
</dbReference>
<dbReference type="InterPro" id="IPR009057">
    <property type="entry name" value="Homeodomain-like_sf"/>
</dbReference>
<evidence type="ECO:0000256" key="1">
    <source>
        <dbReference type="ARBA" id="ARBA00023015"/>
    </source>
</evidence>
<keyword evidence="5" id="KW-1185">Reference proteome</keyword>
<gene>
    <name evidence="4" type="ORF">A8M32_22365</name>
</gene>
<dbReference type="AlphaFoldDB" id="A0A1E3V6A8"/>
<evidence type="ECO:0000256" key="3">
    <source>
        <dbReference type="ARBA" id="ARBA00023163"/>
    </source>
</evidence>
<dbReference type="Pfam" id="PF02311">
    <property type="entry name" value="AraC_binding"/>
    <property type="match status" value="1"/>
</dbReference>
<reference evidence="5" key="1">
    <citation type="submission" date="2016-05" db="EMBL/GenBank/DDBJ databases">
        <authorList>
            <person name="Li Y."/>
        </authorList>
    </citation>
    <scope>NUCLEOTIDE SEQUENCE [LARGE SCALE GENOMIC DNA]</scope>
    <source>
        <strain evidence="5">YIC4027</strain>
    </source>
</reference>
<dbReference type="PANTHER" id="PTHR46796:SF2">
    <property type="entry name" value="TRANSCRIPTIONAL REGULATORY PROTEIN"/>
    <property type="match status" value="1"/>
</dbReference>
<dbReference type="SMART" id="SM00342">
    <property type="entry name" value="HTH_ARAC"/>
    <property type="match status" value="1"/>
</dbReference>
<proteinExistence type="predicted"/>
<dbReference type="SUPFAM" id="SSF46689">
    <property type="entry name" value="Homeodomain-like"/>
    <property type="match status" value="2"/>
</dbReference>